<dbReference type="SUPFAM" id="SSF48452">
    <property type="entry name" value="TPR-like"/>
    <property type="match status" value="3"/>
</dbReference>
<name>A0A948TKG5_9BACT</name>
<evidence type="ECO:0000313" key="3">
    <source>
        <dbReference type="EMBL" id="MBU3854962.1"/>
    </source>
</evidence>
<dbReference type="EMBL" id="JAHLFJ010000001">
    <property type="protein sequence ID" value="MBU3854962.1"/>
    <property type="molecule type" value="Genomic_DNA"/>
</dbReference>
<dbReference type="Proteomes" id="UP000784286">
    <property type="component" value="Unassembled WGS sequence"/>
</dbReference>
<dbReference type="Pfam" id="PF13181">
    <property type="entry name" value="TPR_8"/>
    <property type="match status" value="1"/>
</dbReference>
<reference evidence="3" key="1">
    <citation type="journal article" date="2021" name="PeerJ">
        <title>Extensive microbial diversity within the chicken gut microbiome revealed by metagenomics and culture.</title>
        <authorList>
            <person name="Gilroy R."/>
            <person name="Ravi A."/>
            <person name="Getino M."/>
            <person name="Pursley I."/>
            <person name="Horton D.L."/>
            <person name="Alikhan N.F."/>
            <person name="Baker D."/>
            <person name="Gharbi K."/>
            <person name="Hall N."/>
            <person name="Watson M."/>
            <person name="Adriaenssens E.M."/>
            <person name="Foster-Nyarko E."/>
            <person name="Jarju S."/>
            <person name="Secka A."/>
            <person name="Antonio M."/>
            <person name="Oren A."/>
            <person name="Chaudhuri R.R."/>
            <person name="La Ragione R."/>
            <person name="Hildebrand F."/>
            <person name="Pallen M.J."/>
        </authorList>
    </citation>
    <scope>NUCLEOTIDE SEQUENCE</scope>
    <source>
        <strain evidence="3">8470</strain>
    </source>
</reference>
<keyword evidence="2" id="KW-0732">Signal</keyword>
<dbReference type="PANTHER" id="PTHR12558:SF13">
    <property type="entry name" value="CELL DIVISION CYCLE PROTEIN 27 HOMOLOG"/>
    <property type="match status" value="1"/>
</dbReference>
<dbReference type="InterPro" id="IPR011990">
    <property type="entry name" value="TPR-like_helical_dom_sf"/>
</dbReference>
<sequence>MKNKVFGVLCCSFLFSVSMYAQEPLSPELSKQVEQIAATIKNNPDAAAESFDELAKGKNKKNISLLVAIGNAYLKEGKNAEAKEYADRAMKVDSKSATTCMFAGDVALAEKNVGTACGYYEQAILFDADCFEAYYKYARAYIGVNPQLSVDKLLELKAKHPEEINVDRELAVAYYQMGNYSQAKQAYDEFMQKGQPEKSDYGRYAMLLYLNKNYDQSLDMANKGIEVDPNSHLLKRLRMYNLSELKSYDEGLAAADKFFEDPNNPDYVYLDFLYRARLYVAHGDNDLAMAEFDKAMKADKDKEHPEIAKEASEANEKVQNYPEAIRWFMVYLDGLKGKEEVTDLFLLGRLNYMAAGSMVASVDSSKTDQVIAAVDTIQKKAYLFEADTIFAQVSERVPDNYMGYFWRARTNAMLDPETTQGLAKPYYEKALSILEANPNASKSLLIECQSYLAYYYIQIKDFEQSKIYWNKNLAIDPENATAKQALDWIKTLQ</sequence>
<feature type="chain" id="PRO_5036945772" evidence="2">
    <location>
        <begin position="22"/>
        <end position="493"/>
    </location>
</feature>
<dbReference type="AlphaFoldDB" id="A0A948TKG5"/>
<keyword evidence="1" id="KW-0802">TPR repeat</keyword>
<protein>
    <submittedName>
        <fullName evidence="3">Tetratricopeptide repeat protein</fullName>
    </submittedName>
</protein>
<dbReference type="PROSITE" id="PS50005">
    <property type="entry name" value="TPR"/>
    <property type="match status" value="1"/>
</dbReference>
<gene>
    <name evidence="3" type="ORF">H9928_00115</name>
</gene>
<dbReference type="SMART" id="SM00028">
    <property type="entry name" value="TPR"/>
    <property type="match status" value="6"/>
</dbReference>
<evidence type="ECO:0000313" key="4">
    <source>
        <dbReference type="Proteomes" id="UP000784286"/>
    </source>
</evidence>
<reference evidence="3" key="2">
    <citation type="submission" date="2021-04" db="EMBL/GenBank/DDBJ databases">
        <authorList>
            <person name="Gilroy R."/>
        </authorList>
    </citation>
    <scope>NUCLEOTIDE SEQUENCE</scope>
    <source>
        <strain evidence="3">8470</strain>
    </source>
</reference>
<dbReference type="PANTHER" id="PTHR12558">
    <property type="entry name" value="CELL DIVISION CYCLE 16,23,27"/>
    <property type="match status" value="1"/>
</dbReference>
<feature type="repeat" description="TPR" evidence="1">
    <location>
        <begin position="63"/>
        <end position="96"/>
    </location>
</feature>
<comment type="caution">
    <text evidence="3">The sequence shown here is derived from an EMBL/GenBank/DDBJ whole genome shotgun (WGS) entry which is preliminary data.</text>
</comment>
<feature type="signal peptide" evidence="2">
    <location>
        <begin position="1"/>
        <end position="21"/>
    </location>
</feature>
<proteinExistence type="predicted"/>
<evidence type="ECO:0000256" key="1">
    <source>
        <dbReference type="PROSITE-ProRule" id="PRU00339"/>
    </source>
</evidence>
<dbReference type="Pfam" id="PF13174">
    <property type="entry name" value="TPR_6"/>
    <property type="match status" value="1"/>
</dbReference>
<dbReference type="InterPro" id="IPR019734">
    <property type="entry name" value="TPR_rpt"/>
</dbReference>
<organism evidence="3 4">
    <name type="scientific">Candidatus Phocaeicola excrementipullorum</name>
    <dbReference type="NCBI Taxonomy" id="2838731"/>
    <lineage>
        <taxon>Bacteria</taxon>
        <taxon>Pseudomonadati</taxon>
        <taxon>Bacteroidota</taxon>
        <taxon>Bacteroidia</taxon>
        <taxon>Bacteroidales</taxon>
        <taxon>Bacteroidaceae</taxon>
        <taxon>Phocaeicola</taxon>
    </lineage>
</organism>
<evidence type="ECO:0000256" key="2">
    <source>
        <dbReference type="SAM" id="SignalP"/>
    </source>
</evidence>
<accession>A0A948TKG5</accession>
<dbReference type="Gene3D" id="1.25.40.10">
    <property type="entry name" value="Tetratricopeptide repeat domain"/>
    <property type="match status" value="3"/>
</dbReference>